<comment type="caution">
    <text evidence="3">The sequence shown here is derived from an EMBL/GenBank/DDBJ whole genome shotgun (WGS) entry which is preliminary data.</text>
</comment>
<evidence type="ECO:0000313" key="3">
    <source>
        <dbReference type="EMBL" id="GGK03077.1"/>
    </source>
</evidence>
<dbReference type="InterPro" id="IPR036661">
    <property type="entry name" value="Luciferase-like_sf"/>
</dbReference>
<accession>A0A8J3BDR0</accession>
<dbReference type="Pfam" id="PF00296">
    <property type="entry name" value="Bac_luciferase"/>
    <property type="match status" value="2"/>
</dbReference>
<reference evidence="3" key="1">
    <citation type="journal article" date="2014" name="Int. J. Syst. Evol. Microbiol.">
        <title>Complete genome sequence of Corynebacterium casei LMG S-19264T (=DSM 44701T), isolated from a smear-ripened cheese.</title>
        <authorList>
            <consortium name="US DOE Joint Genome Institute (JGI-PGF)"/>
            <person name="Walter F."/>
            <person name="Albersmeier A."/>
            <person name="Kalinowski J."/>
            <person name="Ruckert C."/>
        </authorList>
    </citation>
    <scope>NUCLEOTIDE SEQUENCE</scope>
    <source>
        <strain evidence="3">JCM 3090</strain>
    </source>
</reference>
<evidence type="ECO:0000313" key="4">
    <source>
        <dbReference type="Proteomes" id="UP000649739"/>
    </source>
</evidence>
<dbReference type="Proteomes" id="UP000649739">
    <property type="component" value="Unassembled WGS sequence"/>
</dbReference>
<dbReference type="GO" id="GO:0016705">
    <property type="term" value="F:oxidoreductase activity, acting on paired donors, with incorporation or reduction of molecular oxygen"/>
    <property type="evidence" value="ECO:0007669"/>
    <property type="project" value="InterPro"/>
</dbReference>
<dbReference type="AlphaFoldDB" id="A0A8J3BDR0"/>
<reference evidence="3" key="2">
    <citation type="submission" date="2020-09" db="EMBL/GenBank/DDBJ databases">
        <authorList>
            <person name="Sun Q."/>
            <person name="Ohkuma M."/>
        </authorList>
    </citation>
    <scope>NUCLEOTIDE SEQUENCE</scope>
    <source>
        <strain evidence="3">JCM 3090</strain>
    </source>
</reference>
<feature type="compositionally biased region" description="Low complexity" evidence="1">
    <location>
        <begin position="134"/>
        <end position="161"/>
    </location>
</feature>
<dbReference type="GO" id="GO:0005829">
    <property type="term" value="C:cytosol"/>
    <property type="evidence" value="ECO:0007669"/>
    <property type="project" value="TreeGrafter"/>
</dbReference>
<dbReference type="Gene3D" id="3.20.20.30">
    <property type="entry name" value="Luciferase-like domain"/>
    <property type="match status" value="2"/>
</dbReference>
<organism evidence="3 4">
    <name type="scientific">Pilimelia anulata</name>
    <dbReference type="NCBI Taxonomy" id="53371"/>
    <lineage>
        <taxon>Bacteria</taxon>
        <taxon>Bacillati</taxon>
        <taxon>Actinomycetota</taxon>
        <taxon>Actinomycetes</taxon>
        <taxon>Micromonosporales</taxon>
        <taxon>Micromonosporaceae</taxon>
        <taxon>Pilimelia</taxon>
    </lineage>
</organism>
<dbReference type="SUPFAM" id="SSF51679">
    <property type="entry name" value="Bacterial luciferase-like"/>
    <property type="match status" value="2"/>
</dbReference>
<dbReference type="PANTHER" id="PTHR30137:SF6">
    <property type="entry name" value="LUCIFERASE-LIKE MONOOXYGENASE"/>
    <property type="match status" value="1"/>
</dbReference>
<dbReference type="InterPro" id="IPR011251">
    <property type="entry name" value="Luciferase-like_dom"/>
</dbReference>
<dbReference type="PANTHER" id="PTHR30137">
    <property type="entry name" value="LUCIFERASE-LIKE MONOOXYGENASE"/>
    <property type="match status" value="1"/>
</dbReference>
<dbReference type="RefSeq" id="WP_229784226.1">
    <property type="nucleotide sequence ID" value="NZ_BMQB01000008.1"/>
</dbReference>
<gene>
    <name evidence="3" type="ORF">GCM10010123_36290</name>
</gene>
<evidence type="ECO:0000256" key="1">
    <source>
        <dbReference type="SAM" id="MobiDB-lite"/>
    </source>
</evidence>
<feature type="domain" description="Luciferase-like" evidence="2">
    <location>
        <begin position="11"/>
        <end position="116"/>
    </location>
</feature>
<evidence type="ECO:0000259" key="2">
    <source>
        <dbReference type="Pfam" id="PF00296"/>
    </source>
</evidence>
<proteinExistence type="predicted"/>
<protein>
    <recommendedName>
        <fullName evidence="2">Luciferase-like domain-containing protein</fullName>
    </recommendedName>
</protein>
<dbReference type="EMBL" id="BMQB01000008">
    <property type="protein sequence ID" value="GGK03077.1"/>
    <property type="molecule type" value="Genomic_DNA"/>
</dbReference>
<name>A0A8J3BDR0_9ACTN</name>
<feature type="region of interest" description="Disordered" evidence="1">
    <location>
        <begin position="107"/>
        <end position="161"/>
    </location>
</feature>
<sequence>MTGVPLTVLDLVPIPAGATAAAALRASIELARRAEEFGYARYWVAEHHLNPGVAGTSPAVVLALVAGATARIRVGSGAVQLGHRTALATVEEFGLLDALHPGRLDLGLGRSGGAPPARPPADPAAPGPGPAPATNPAATASAAGSTSTESDATAGPAAAVDPGPATGAGAGAAAGGLVIPARFSFAALLDSPRFAVQKLLLNPPGAVPADYTAQVGDILALLAGTYRSPAGTPAHAVPGEGADVQVWILGSSAGESAAVAGGNGLRFAANHHVSPATVLEAVGGYRAAFRPGAVDRPYVSVSADVVVADTAAAARRAAAGYGLWVRSIRTAAGAIPFPPPAAAAAHEWTEEDRRLVADRLATQFVGTAAGVADRLDGLRAATGADELIVTTITHDPADRIRSYELLAHEWERRHPGSLHPAGSRG</sequence>
<dbReference type="InterPro" id="IPR050766">
    <property type="entry name" value="Bact_Lucif_Oxidored"/>
</dbReference>
<keyword evidence="4" id="KW-1185">Reference proteome</keyword>
<feature type="compositionally biased region" description="Pro residues" evidence="1">
    <location>
        <begin position="116"/>
        <end position="133"/>
    </location>
</feature>
<feature type="domain" description="Luciferase-like" evidence="2">
    <location>
        <begin position="223"/>
        <end position="385"/>
    </location>
</feature>